<keyword evidence="2" id="KW-1133">Transmembrane helix</keyword>
<feature type="transmembrane region" description="Helical" evidence="2">
    <location>
        <begin position="108"/>
        <end position="128"/>
    </location>
</feature>
<evidence type="ECO:0000256" key="1">
    <source>
        <dbReference type="SAM" id="MobiDB-lite"/>
    </source>
</evidence>
<evidence type="ECO:0000313" key="3">
    <source>
        <dbReference type="EMBL" id="RUS87180.1"/>
    </source>
</evidence>
<organism evidence="3 4">
    <name type="scientific">Elysia chlorotica</name>
    <name type="common">Eastern emerald elysia</name>
    <name type="synonym">Sea slug</name>
    <dbReference type="NCBI Taxonomy" id="188477"/>
    <lineage>
        <taxon>Eukaryota</taxon>
        <taxon>Metazoa</taxon>
        <taxon>Spiralia</taxon>
        <taxon>Lophotrochozoa</taxon>
        <taxon>Mollusca</taxon>
        <taxon>Gastropoda</taxon>
        <taxon>Heterobranchia</taxon>
        <taxon>Euthyneura</taxon>
        <taxon>Panpulmonata</taxon>
        <taxon>Sacoglossa</taxon>
        <taxon>Placobranchoidea</taxon>
        <taxon>Plakobranchidae</taxon>
        <taxon>Elysia</taxon>
    </lineage>
</organism>
<keyword evidence="2" id="KW-0472">Membrane</keyword>
<proteinExistence type="predicted"/>
<gene>
    <name evidence="3" type="ORF">EGW08_005020</name>
</gene>
<feature type="region of interest" description="Disordered" evidence="1">
    <location>
        <begin position="278"/>
        <end position="378"/>
    </location>
</feature>
<reference evidence="3 4" key="1">
    <citation type="submission" date="2019-01" db="EMBL/GenBank/DDBJ databases">
        <title>A draft genome assembly of the solar-powered sea slug Elysia chlorotica.</title>
        <authorList>
            <person name="Cai H."/>
            <person name="Li Q."/>
            <person name="Fang X."/>
            <person name="Li J."/>
            <person name="Curtis N.E."/>
            <person name="Altenburger A."/>
            <person name="Shibata T."/>
            <person name="Feng M."/>
            <person name="Maeda T."/>
            <person name="Schwartz J.A."/>
            <person name="Shigenobu S."/>
            <person name="Lundholm N."/>
            <person name="Nishiyama T."/>
            <person name="Yang H."/>
            <person name="Hasebe M."/>
            <person name="Li S."/>
            <person name="Pierce S.K."/>
            <person name="Wang J."/>
        </authorList>
    </citation>
    <scope>NUCLEOTIDE SEQUENCE [LARGE SCALE GENOMIC DNA]</scope>
    <source>
        <strain evidence="3">EC2010</strain>
        <tissue evidence="3">Whole organism of an adult</tissue>
    </source>
</reference>
<dbReference type="AlphaFoldDB" id="A0A3S1CA68"/>
<sequence>MTNYLPVGAVVMDLSTDFNFSVAQNATALDVFNVSTHRNPPDGCDLNTTFLCGLLQSLQGDLTNILQSSNSSNGTFNPHVSQAHSSDSGENWLEKLLDRRKKDHITSALVHIAMILMSFVSEVLAAVYTKVKEKPFLNTGSSLESYQFLYSTPHSPVPCPPHHTSCTGVHTAKVTLQSLVLSVFVQVDPWLCLSLVLGSSAGQMASNWIGDQPGPVVDIRKNPLSNSDLNLDMDMFKTKVRDSPLGEENSDSKPGAQSPKVVKQSFINSTATIPFRKITLPDFRPTPSLPPPLPDLPPKASKDSKSPKDSSPAEVKSPIKYKKPIYGSMDSGVFVDTTPRQVGPKQERRAGPDPNNKSGHSPSRSKGPDEQLRSGIRK</sequence>
<protein>
    <submittedName>
        <fullName evidence="3">Uncharacterized protein</fullName>
    </submittedName>
</protein>
<feature type="region of interest" description="Disordered" evidence="1">
    <location>
        <begin position="242"/>
        <end position="263"/>
    </location>
</feature>
<feature type="compositionally biased region" description="Polar residues" evidence="1">
    <location>
        <begin position="355"/>
        <end position="364"/>
    </location>
</feature>
<name>A0A3S1CA68_ELYCH</name>
<keyword evidence="2" id="KW-0812">Transmembrane</keyword>
<dbReference type="OrthoDB" id="161814at2759"/>
<dbReference type="EMBL" id="RQTK01000117">
    <property type="protein sequence ID" value="RUS87180.1"/>
    <property type="molecule type" value="Genomic_DNA"/>
</dbReference>
<evidence type="ECO:0000313" key="4">
    <source>
        <dbReference type="Proteomes" id="UP000271974"/>
    </source>
</evidence>
<accession>A0A3S1CA68</accession>
<dbReference type="Proteomes" id="UP000271974">
    <property type="component" value="Unassembled WGS sequence"/>
</dbReference>
<keyword evidence="4" id="KW-1185">Reference proteome</keyword>
<evidence type="ECO:0000256" key="2">
    <source>
        <dbReference type="SAM" id="Phobius"/>
    </source>
</evidence>
<comment type="caution">
    <text evidence="3">The sequence shown here is derived from an EMBL/GenBank/DDBJ whole genome shotgun (WGS) entry which is preliminary data.</text>
</comment>
<feature type="compositionally biased region" description="Pro residues" evidence="1">
    <location>
        <begin position="287"/>
        <end position="297"/>
    </location>
</feature>